<accession>A0A1W9S0X4</accession>
<evidence type="ECO:0000313" key="3">
    <source>
        <dbReference type="EMBL" id="OQX90444.1"/>
    </source>
</evidence>
<keyword evidence="1" id="KW-0472">Membrane</keyword>
<dbReference type="Pfam" id="PF00534">
    <property type="entry name" value="Glycos_transf_1"/>
    <property type="match status" value="1"/>
</dbReference>
<protein>
    <recommendedName>
        <fullName evidence="2">Glycosyl transferase family 1 domain-containing protein</fullName>
    </recommendedName>
</protein>
<dbReference type="Proteomes" id="UP000192611">
    <property type="component" value="Unassembled WGS sequence"/>
</dbReference>
<dbReference type="Gene3D" id="3.40.50.2000">
    <property type="entry name" value="Glycogen Phosphorylase B"/>
    <property type="match status" value="2"/>
</dbReference>
<dbReference type="PANTHER" id="PTHR12526">
    <property type="entry name" value="GLYCOSYLTRANSFERASE"/>
    <property type="match status" value="1"/>
</dbReference>
<name>A0A1W9S0X4_9BACT</name>
<dbReference type="EMBL" id="NATQ01000053">
    <property type="protein sequence ID" value="OQX90444.1"/>
    <property type="molecule type" value="Genomic_DNA"/>
</dbReference>
<organism evidence="3 4">
    <name type="scientific">Candidatus Coatesbacteria bacterium 4484_99</name>
    <dbReference type="NCBI Taxonomy" id="1970774"/>
    <lineage>
        <taxon>Bacteria</taxon>
        <taxon>Candidatus Coatesiibacteriota</taxon>
    </lineage>
</organism>
<feature type="transmembrane region" description="Helical" evidence="1">
    <location>
        <begin position="59"/>
        <end position="77"/>
    </location>
</feature>
<feature type="transmembrane region" description="Helical" evidence="1">
    <location>
        <begin position="83"/>
        <end position="103"/>
    </location>
</feature>
<dbReference type="SUPFAM" id="SSF53756">
    <property type="entry name" value="UDP-Glycosyltransferase/glycogen phosphorylase"/>
    <property type="match status" value="1"/>
</dbReference>
<evidence type="ECO:0000259" key="2">
    <source>
        <dbReference type="Pfam" id="PF00534"/>
    </source>
</evidence>
<gene>
    <name evidence="3" type="ORF">B6D57_03115</name>
</gene>
<dbReference type="InterPro" id="IPR001296">
    <property type="entry name" value="Glyco_trans_1"/>
</dbReference>
<evidence type="ECO:0000256" key="1">
    <source>
        <dbReference type="SAM" id="Phobius"/>
    </source>
</evidence>
<dbReference type="GO" id="GO:0016757">
    <property type="term" value="F:glycosyltransferase activity"/>
    <property type="evidence" value="ECO:0007669"/>
    <property type="project" value="InterPro"/>
</dbReference>
<sequence>MSILNNINIISDIINYMRILLVTSLPPPRAGMSLQGQYILNILRDLGHKVRVFKINHRYIVKALLAIFYFLILPLYALFTDKVLIVSTVYGSFYFFTIPTLIYSKITGKPSILFFKGGKVTVTLKKIPFSKYAFKLADRIFVPGRFLHDVFMKYDIETHILPDIIDTSYLKTNSDFTKGKYFLITRSLEKIYGIDIAIKAFHKAKPVLKDIKLVITGDGPERKKIKYLIERLKLNNYIILKGECSASEIGNLLSNALALVNASFYDNFPNSILEAFYAKVPVISSDAGGIPYIIKHQRNGILTRTGDINDMSEKMVFLVKNTEPIKNLIEQAHQDFYDLALIYSNKKTNIEISKSLNS</sequence>
<keyword evidence="1" id="KW-0812">Transmembrane</keyword>
<dbReference type="AlphaFoldDB" id="A0A1W9S0X4"/>
<comment type="caution">
    <text evidence="3">The sequence shown here is derived from an EMBL/GenBank/DDBJ whole genome shotgun (WGS) entry which is preliminary data.</text>
</comment>
<dbReference type="PANTHER" id="PTHR12526:SF634">
    <property type="entry name" value="BLL3361 PROTEIN"/>
    <property type="match status" value="1"/>
</dbReference>
<reference evidence="4" key="1">
    <citation type="submission" date="2017-03" db="EMBL/GenBank/DDBJ databases">
        <title>Novel pathways for hydrocarbon cycling and metabolic interdependencies in hydrothermal sediment communities.</title>
        <authorList>
            <person name="Dombrowski N."/>
            <person name="Seitz K."/>
            <person name="Teske A."/>
            <person name="Baker B."/>
        </authorList>
    </citation>
    <scope>NUCLEOTIDE SEQUENCE [LARGE SCALE GENOMIC DNA]</scope>
</reference>
<dbReference type="CDD" id="cd03801">
    <property type="entry name" value="GT4_PimA-like"/>
    <property type="match status" value="1"/>
</dbReference>
<evidence type="ECO:0000313" key="4">
    <source>
        <dbReference type="Proteomes" id="UP000192611"/>
    </source>
</evidence>
<feature type="domain" description="Glycosyl transferase family 1" evidence="2">
    <location>
        <begin position="177"/>
        <end position="334"/>
    </location>
</feature>
<keyword evidence="1" id="KW-1133">Transmembrane helix</keyword>
<proteinExistence type="predicted"/>